<proteinExistence type="predicted"/>
<dbReference type="InterPro" id="IPR051695">
    <property type="entry name" value="Phosphoglycerate_Mutase"/>
</dbReference>
<dbReference type="SUPFAM" id="SSF53254">
    <property type="entry name" value="Phosphoglycerate mutase-like"/>
    <property type="match status" value="1"/>
</dbReference>
<organism evidence="4 5">
    <name type="scientific">Volucribacter amazonae</name>
    <dbReference type="NCBI Taxonomy" id="256731"/>
    <lineage>
        <taxon>Bacteria</taxon>
        <taxon>Pseudomonadati</taxon>
        <taxon>Pseudomonadota</taxon>
        <taxon>Gammaproteobacteria</taxon>
        <taxon>Pasteurellales</taxon>
        <taxon>Pasteurellaceae</taxon>
        <taxon>Volucribacter</taxon>
    </lineage>
</organism>
<dbReference type="SMART" id="SM00855">
    <property type="entry name" value="PGAM"/>
    <property type="match status" value="1"/>
</dbReference>
<name>A0A9X4SKK2_9PAST</name>
<dbReference type="RefSeq" id="WP_279571602.1">
    <property type="nucleotide sequence ID" value="NZ_LWID01000001.1"/>
</dbReference>
<dbReference type="InterPro" id="IPR029033">
    <property type="entry name" value="His_PPase_superfam"/>
</dbReference>
<gene>
    <name evidence="4" type="ORF">A6A20_00290</name>
</gene>
<reference evidence="4" key="1">
    <citation type="submission" date="2016-03" db="EMBL/GenBank/DDBJ databases">
        <title>Co-evolution between Pasteurellaceae and their hosts.</title>
        <authorList>
            <person name="Hansen M.J."/>
            <person name="Bojesen A.M."/>
            <person name="Planet P."/>
        </authorList>
    </citation>
    <scope>NUCLEOTIDE SEQUENCE</scope>
    <source>
        <strain evidence="4">146/S8/89</strain>
    </source>
</reference>
<dbReference type="PANTHER" id="PTHR46517:SF1">
    <property type="entry name" value="FRUCTOSE-2,6-BISPHOSPHATASE TIGAR"/>
    <property type="match status" value="1"/>
</dbReference>
<keyword evidence="1" id="KW-0378">Hydrolase</keyword>
<evidence type="ECO:0000256" key="3">
    <source>
        <dbReference type="PIRSR" id="PIRSR613078-2"/>
    </source>
</evidence>
<dbReference type="PANTHER" id="PTHR46517">
    <property type="entry name" value="FRUCTOSE-2,6-BISPHOSPHATASE TIGAR"/>
    <property type="match status" value="1"/>
</dbReference>
<protein>
    <submittedName>
        <fullName evidence="4">Phosphoglycerate mutase</fullName>
    </submittedName>
</protein>
<accession>A0A9X4SKK2</accession>
<dbReference type="Pfam" id="PF00300">
    <property type="entry name" value="His_Phos_1"/>
    <property type="match status" value="1"/>
</dbReference>
<dbReference type="Gene3D" id="3.40.50.1240">
    <property type="entry name" value="Phosphoglycerate mutase-like"/>
    <property type="match status" value="1"/>
</dbReference>
<feature type="active site" description="Proton donor/acceptor" evidence="2">
    <location>
        <position position="85"/>
    </location>
</feature>
<sequence length="213" mass="24065">MTKTLTLYLVRHGRTEWNEQGLLQGAKNSPLTPQGIEGAKRTGQKLKQIDFAAVYTSQLQRTIDTAQYILAGKNSPIIPLAQLNEQDFGAWEGQAITELKQTESQEFYAMQHQPEAYQALNGGETYAQLAQRVEQAIQQITQNHQQGNILIVSHGHTLRLLLALINNIPWQQHRGPELSLSLANTAISIVKYQENENSRKFIIEQLNNTEHLQ</sequence>
<dbReference type="InterPro" id="IPR013078">
    <property type="entry name" value="His_Pase_superF_clade-1"/>
</dbReference>
<dbReference type="GO" id="GO:0005829">
    <property type="term" value="C:cytosol"/>
    <property type="evidence" value="ECO:0007669"/>
    <property type="project" value="TreeGrafter"/>
</dbReference>
<evidence type="ECO:0000313" key="4">
    <source>
        <dbReference type="EMBL" id="MDG6894103.1"/>
    </source>
</evidence>
<keyword evidence="5" id="KW-1185">Reference proteome</keyword>
<dbReference type="Proteomes" id="UP001155500">
    <property type="component" value="Unassembled WGS sequence"/>
</dbReference>
<dbReference type="EMBL" id="LWID01000001">
    <property type="protein sequence ID" value="MDG6894103.1"/>
    <property type="molecule type" value="Genomic_DNA"/>
</dbReference>
<dbReference type="GO" id="GO:0043456">
    <property type="term" value="P:regulation of pentose-phosphate shunt"/>
    <property type="evidence" value="ECO:0007669"/>
    <property type="project" value="TreeGrafter"/>
</dbReference>
<feature type="binding site" evidence="3">
    <location>
        <begin position="11"/>
        <end position="18"/>
    </location>
    <ligand>
        <name>substrate</name>
    </ligand>
</feature>
<feature type="active site" description="Tele-phosphohistidine intermediate" evidence="2">
    <location>
        <position position="12"/>
    </location>
</feature>
<evidence type="ECO:0000256" key="1">
    <source>
        <dbReference type="ARBA" id="ARBA00022801"/>
    </source>
</evidence>
<dbReference type="AlphaFoldDB" id="A0A9X4SKK2"/>
<evidence type="ECO:0000256" key="2">
    <source>
        <dbReference type="PIRSR" id="PIRSR613078-1"/>
    </source>
</evidence>
<evidence type="ECO:0000313" key="5">
    <source>
        <dbReference type="Proteomes" id="UP001155500"/>
    </source>
</evidence>
<dbReference type="GO" id="GO:0004331">
    <property type="term" value="F:fructose-2,6-bisphosphate 2-phosphatase activity"/>
    <property type="evidence" value="ECO:0007669"/>
    <property type="project" value="TreeGrafter"/>
</dbReference>
<dbReference type="GO" id="GO:0045820">
    <property type="term" value="P:negative regulation of glycolytic process"/>
    <property type="evidence" value="ECO:0007669"/>
    <property type="project" value="TreeGrafter"/>
</dbReference>
<comment type="caution">
    <text evidence="4">The sequence shown here is derived from an EMBL/GenBank/DDBJ whole genome shotgun (WGS) entry which is preliminary data.</text>
</comment>
<feature type="binding site" evidence="3">
    <location>
        <position position="61"/>
    </location>
    <ligand>
        <name>substrate</name>
    </ligand>
</feature>
<dbReference type="CDD" id="cd07067">
    <property type="entry name" value="HP_PGM_like"/>
    <property type="match status" value="1"/>
</dbReference>